<sequence>MTDNHILTDLGGTIDALAPALLALQREVHAHPELSRSEVRTTAHVEGLLRTAGVSTRALPVSGLVADLGAEQPAYRVALRADLDALPVGERTGVPWASTTEGICHACGHDVHVAAVLGAGLALKEHEDQLRERGIGVRLLFQPAEEVIPGGAVDLIAEHALDGVDAIFAVHCDPSLDVGSVGLRDGAITAAADRVVVHLSGRGGHTSRPHLTEDLTFALAKVVTEMPAVLSRRLDPRSAFALVWGEVHAGQAANVIPSSGTVAGTLRMLDATAWTTVGPLLAQALEHIVAPYAVTAVLEHVQGVPPVVNDPEAIEVLRRAAGGMGLAPVGTPQSLGGEDFAWYLREVPGAMARLGTRSPGGATYDLHQGDLVVDETSVVQGARLLAGAVVAGVVKSAPERTVADR</sequence>
<dbReference type="InterPro" id="IPR002933">
    <property type="entry name" value="Peptidase_M20"/>
</dbReference>
<dbReference type="RefSeq" id="WP_406831937.1">
    <property type="nucleotide sequence ID" value="NZ_CP157483.1"/>
</dbReference>
<evidence type="ECO:0000256" key="1">
    <source>
        <dbReference type="PIRSR" id="PIRSR005962-1"/>
    </source>
</evidence>
<dbReference type="NCBIfam" id="TIGR01891">
    <property type="entry name" value="amidohydrolases"/>
    <property type="match status" value="1"/>
</dbReference>
<feature type="binding site" evidence="1">
    <location>
        <position position="109"/>
    </location>
    <ligand>
        <name>Mn(2+)</name>
        <dbReference type="ChEBI" id="CHEBI:29035"/>
        <label>2</label>
    </ligand>
</feature>
<dbReference type="AlphaFoldDB" id="A0AAU7JW86"/>
<keyword evidence="1" id="KW-0479">Metal-binding</keyword>
<dbReference type="Gene3D" id="3.40.630.10">
    <property type="entry name" value="Zn peptidases"/>
    <property type="match status" value="1"/>
</dbReference>
<organism evidence="2">
    <name type="scientific">Pedococcus sp. KACC 23699</name>
    <dbReference type="NCBI Taxonomy" id="3149228"/>
    <lineage>
        <taxon>Bacteria</taxon>
        <taxon>Bacillati</taxon>
        <taxon>Actinomycetota</taxon>
        <taxon>Actinomycetes</taxon>
        <taxon>Micrococcales</taxon>
        <taxon>Intrasporangiaceae</taxon>
        <taxon>Pedococcus</taxon>
    </lineage>
</organism>
<dbReference type="Pfam" id="PF01546">
    <property type="entry name" value="Peptidase_M20"/>
    <property type="match status" value="1"/>
</dbReference>
<keyword evidence="1" id="KW-0464">Manganese</keyword>
<comment type="cofactor">
    <cofactor evidence="1">
        <name>Mn(2+)</name>
        <dbReference type="ChEBI" id="CHEBI:29035"/>
    </cofactor>
    <text evidence="1">The Mn(2+) ion enhances activity.</text>
</comment>
<dbReference type="InterPro" id="IPR017439">
    <property type="entry name" value="Amidohydrolase"/>
</dbReference>
<name>A0AAU7JW86_9MICO</name>
<dbReference type="SUPFAM" id="SSF55031">
    <property type="entry name" value="Bacterial exopeptidase dimerisation domain"/>
    <property type="match status" value="1"/>
</dbReference>
<dbReference type="Gene3D" id="3.30.70.360">
    <property type="match status" value="1"/>
</dbReference>
<dbReference type="PIRSF" id="PIRSF005962">
    <property type="entry name" value="Pept_M20D_amidohydro"/>
    <property type="match status" value="1"/>
</dbReference>
<dbReference type="SUPFAM" id="SSF53187">
    <property type="entry name" value="Zn-dependent exopeptidases"/>
    <property type="match status" value="1"/>
</dbReference>
<feature type="binding site" evidence="1">
    <location>
        <position position="367"/>
    </location>
    <ligand>
        <name>Mn(2+)</name>
        <dbReference type="ChEBI" id="CHEBI:29035"/>
        <label>2</label>
    </ligand>
</feature>
<evidence type="ECO:0000313" key="2">
    <source>
        <dbReference type="EMBL" id="XBO44451.1"/>
    </source>
</evidence>
<dbReference type="GO" id="GO:0046872">
    <property type="term" value="F:metal ion binding"/>
    <property type="evidence" value="ECO:0007669"/>
    <property type="project" value="UniProtKB-KW"/>
</dbReference>
<dbReference type="InterPro" id="IPR036264">
    <property type="entry name" value="Bact_exopeptidase_dim_dom"/>
</dbReference>
<dbReference type="EMBL" id="CP157483">
    <property type="protein sequence ID" value="XBO44451.1"/>
    <property type="molecule type" value="Genomic_DNA"/>
</dbReference>
<dbReference type="PANTHER" id="PTHR11014:SF63">
    <property type="entry name" value="METALLOPEPTIDASE, PUTATIVE (AFU_ORTHOLOGUE AFUA_6G09600)-RELATED"/>
    <property type="match status" value="1"/>
</dbReference>
<dbReference type="PANTHER" id="PTHR11014">
    <property type="entry name" value="PEPTIDASE M20 FAMILY MEMBER"/>
    <property type="match status" value="1"/>
</dbReference>
<dbReference type="GO" id="GO:0016787">
    <property type="term" value="F:hydrolase activity"/>
    <property type="evidence" value="ECO:0007669"/>
    <property type="project" value="InterPro"/>
</dbReference>
<reference evidence="2" key="1">
    <citation type="submission" date="2024-05" db="EMBL/GenBank/DDBJ databases">
        <authorList>
            <person name="Kim S."/>
            <person name="Heo J."/>
            <person name="Choi H."/>
            <person name="Choi Y."/>
            <person name="Kwon S.-W."/>
            <person name="Kim Y."/>
        </authorList>
    </citation>
    <scope>NUCLEOTIDE SEQUENCE</scope>
    <source>
        <strain evidence="2">KACC 23699</strain>
    </source>
</reference>
<proteinExistence type="predicted"/>
<feature type="binding site" evidence="1">
    <location>
        <position position="107"/>
    </location>
    <ligand>
        <name>Mn(2+)</name>
        <dbReference type="ChEBI" id="CHEBI:29035"/>
        <label>2</label>
    </ligand>
</feature>
<gene>
    <name evidence="2" type="ORF">ABEG17_03700</name>
</gene>
<accession>A0AAU7JW86</accession>
<feature type="binding site" evidence="1">
    <location>
        <position position="171"/>
    </location>
    <ligand>
        <name>Mn(2+)</name>
        <dbReference type="ChEBI" id="CHEBI:29035"/>
        <label>2</label>
    </ligand>
</feature>
<feature type="binding site" evidence="1">
    <location>
        <position position="146"/>
    </location>
    <ligand>
        <name>Mn(2+)</name>
        <dbReference type="ChEBI" id="CHEBI:29035"/>
        <label>2</label>
    </ligand>
</feature>
<protein>
    <submittedName>
        <fullName evidence="2">Amidohydrolase</fullName>
    </submittedName>
</protein>